<evidence type="ECO:0000313" key="3">
    <source>
        <dbReference type="Proteomes" id="UP000664349"/>
    </source>
</evidence>
<dbReference type="EMBL" id="JAFLRD010000005">
    <property type="protein sequence ID" value="MBO0415217.1"/>
    <property type="molecule type" value="Genomic_DNA"/>
</dbReference>
<feature type="compositionally biased region" description="Basic residues" evidence="1">
    <location>
        <begin position="448"/>
        <end position="457"/>
    </location>
</feature>
<evidence type="ECO:0000313" key="2">
    <source>
        <dbReference type="EMBL" id="MBO0415217.1"/>
    </source>
</evidence>
<sequence length="457" mass="48690">MGALIWAVITPALPVQAQDRDEDKKAATPARCLTTGPATSASGSGAAPARAAAAADNGPPDNGFLPPARLDDHGQPLAPAPEPPRPRVGPSQCVKACAAGYVLDALQQWCRRSSSKVIHIDVPTELKPAGVGAPFTFRRDGKTTHTLDPVKLRPWQGRLRVQVLDGDGKPLAGQAVKLSQTVEEDSGSHPKGKHTGPRPLGVLFQGKTELRANQQGEIVTTLRTDEQGQIPLFLSAPEFAGIHRLKAECAQPGCNSAEGVVTVKVPNLEAYIPAAGKAQLVGGPNEKHEQRHHLTRQSIENLRVMIDAMNDAGWKPVGVNDAALPWGGLFDIAGRWRPSHFDHGAGTAVDLRTKYIPLDIRAAVYKDQCSKSDKLDALSNRLPTTKILWHSDQGDVEHLHVYLEGSAPNGTQKECKDAGGWMKKAAAEAEKPKAAAGAKANVEEKAKAKATKKGSPR</sequence>
<evidence type="ECO:0008006" key="4">
    <source>
        <dbReference type="Google" id="ProtNLM"/>
    </source>
</evidence>
<evidence type="ECO:0000256" key="1">
    <source>
        <dbReference type="SAM" id="MobiDB-lite"/>
    </source>
</evidence>
<accession>A0ABS3GJI7</accession>
<comment type="caution">
    <text evidence="2">The sequence shown here is derived from an EMBL/GenBank/DDBJ whole genome shotgun (WGS) entry which is preliminary data.</text>
</comment>
<dbReference type="Proteomes" id="UP000664349">
    <property type="component" value="Unassembled WGS sequence"/>
</dbReference>
<feature type="compositionally biased region" description="Pro residues" evidence="1">
    <location>
        <begin position="78"/>
        <end position="87"/>
    </location>
</feature>
<keyword evidence="3" id="KW-1185">Reference proteome</keyword>
<protein>
    <recommendedName>
        <fullName evidence="4">Peptidase M15A C-terminal domain-containing protein</fullName>
    </recommendedName>
</protein>
<name>A0ABS3GJI7_9NEIS</name>
<gene>
    <name evidence="2" type="ORF">J1C50_06810</name>
</gene>
<feature type="region of interest" description="Disordered" evidence="1">
    <location>
        <begin position="432"/>
        <end position="457"/>
    </location>
</feature>
<reference evidence="2 3" key="1">
    <citation type="submission" date="2021-03" db="EMBL/GenBank/DDBJ databases">
        <title>First Case of infection caused by Chromobacterium haemolyticum derived from water in China.</title>
        <authorList>
            <person name="Chen J."/>
            <person name="Liu C."/>
        </authorList>
    </citation>
    <scope>NUCLEOTIDE SEQUENCE [LARGE SCALE GENOMIC DNA]</scope>
    <source>
        <strain evidence="2 3">WJ-5</strain>
    </source>
</reference>
<proteinExistence type="predicted"/>
<dbReference type="GeneID" id="58559307"/>
<organism evidence="2 3">
    <name type="scientific">Chromobacterium haemolyticum</name>
    <dbReference type="NCBI Taxonomy" id="394935"/>
    <lineage>
        <taxon>Bacteria</taxon>
        <taxon>Pseudomonadati</taxon>
        <taxon>Pseudomonadota</taxon>
        <taxon>Betaproteobacteria</taxon>
        <taxon>Neisseriales</taxon>
        <taxon>Chromobacteriaceae</taxon>
        <taxon>Chromobacterium</taxon>
    </lineage>
</organism>
<feature type="region of interest" description="Disordered" evidence="1">
    <location>
        <begin position="14"/>
        <end position="91"/>
    </location>
</feature>
<feature type="region of interest" description="Disordered" evidence="1">
    <location>
        <begin position="179"/>
        <end position="200"/>
    </location>
</feature>
<feature type="compositionally biased region" description="Low complexity" evidence="1">
    <location>
        <begin position="34"/>
        <end position="55"/>
    </location>
</feature>
<dbReference type="RefSeq" id="WP_043591505.1">
    <property type="nucleotide sequence ID" value="NZ_AP019312.1"/>
</dbReference>